<feature type="compositionally biased region" description="Polar residues" evidence="1">
    <location>
        <begin position="277"/>
        <end position="286"/>
    </location>
</feature>
<dbReference type="GO" id="GO:0005819">
    <property type="term" value="C:spindle"/>
    <property type="evidence" value="ECO:0007669"/>
    <property type="project" value="InterPro"/>
</dbReference>
<dbReference type="Proteomes" id="UP001458880">
    <property type="component" value="Unassembled WGS sequence"/>
</dbReference>
<dbReference type="AlphaFoldDB" id="A0AAW1LET4"/>
<dbReference type="EMBL" id="JASPKY010000119">
    <property type="protein sequence ID" value="KAK9732360.1"/>
    <property type="molecule type" value="Genomic_DNA"/>
</dbReference>
<gene>
    <name evidence="2" type="ORF">QE152_g12866</name>
</gene>
<name>A0AAW1LET4_POPJA</name>
<dbReference type="GO" id="GO:0040001">
    <property type="term" value="P:establishment of mitotic spindle localization"/>
    <property type="evidence" value="ECO:0007669"/>
    <property type="project" value="InterPro"/>
</dbReference>
<feature type="compositionally biased region" description="Low complexity" evidence="1">
    <location>
        <begin position="289"/>
        <end position="299"/>
    </location>
</feature>
<feature type="region of interest" description="Disordered" evidence="1">
    <location>
        <begin position="135"/>
        <end position="193"/>
    </location>
</feature>
<accession>A0AAW1LET4</accession>
<evidence type="ECO:0000256" key="1">
    <source>
        <dbReference type="SAM" id="MobiDB-lite"/>
    </source>
</evidence>
<proteinExistence type="predicted"/>
<organism evidence="2 3">
    <name type="scientific">Popillia japonica</name>
    <name type="common">Japanese beetle</name>
    <dbReference type="NCBI Taxonomy" id="7064"/>
    <lineage>
        <taxon>Eukaryota</taxon>
        <taxon>Metazoa</taxon>
        <taxon>Ecdysozoa</taxon>
        <taxon>Arthropoda</taxon>
        <taxon>Hexapoda</taxon>
        <taxon>Insecta</taxon>
        <taxon>Pterygota</taxon>
        <taxon>Neoptera</taxon>
        <taxon>Endopterygota</taxon>
        <taxon>Coleoptera</taxon>
        <taxon>Polyphaga</taxon>
        <taxon>Scarabaeiformia</taxon>
        <taxon>Scarabaeidae</taxon>
        <taxon>Rutelinae</taxon>
        <taxon>Popillia</taxon>
    </lineage>
</organism>
<feature type="region of interest" description="Disordered" evidence="1">
    <location>
        <begin position="271"/>
        <end position="300"/>
    </location>
</feature>
<protein>
    <submittedName>
        <fullName evidence="2">Nucleolar and spindle-associated protein</fullName>
    </submittedName>
</protein>
<dbReference type="Pfam" id="PF16006">
    <property type="entry name" value="NUSAP"/>
    <property type="match status" value="1"/>
</dbReference>
<dbReference type="GO" id="GO:0000281">
    <property type="term" value="P:mitotic cytokinesis"/>
    <property type="evidence" value="ECO:0007669"/>
    <property type="project" value="InterPro"/>
</dbReference>
<feature type="compositionally biased region" description="Basic and acidic residues" evidence="1">
    <location>
        <begin position="178"/>
        <end position="191"/>
    </location>
</feature>
<feature type="compositionally biased region" description="Polar residues" evidence="1">
    <location>
        <begin position="158"/>
        <end position="172"/>
    </location>
</feature>
<keyword evidence="3" id="KW-1185">Reference proteome</keyword>
<evidence type="ECO:0000313" key="3">
    <source>
        <dbReference type="Proteomes" id="UP001458880"/>
    </source>
</evidence>
<reference evidence="2 3" key="1">
    <citation type="journal article" date="2024" name="BMC Genomics">
        <title>De novo assembly and annotation of Popillia japonica's genome with initial clues to its potential as an invasive pest.</title>
        <authorList>
            <person name="Cucini C."/>
            <person name="Boschi S."/>
            <person name="Funari R."/>
            <person name="Cardaioli E."/>
            <person name="Iannotti N."/>
            <person name="Marturano G."/>
            <person name="Paoli F."/>
            <person name="Bruttini M."/>
            <person name="Carapelli A."/>
            <person name="Frati F."/>
            <person name="Nardi F."/>
        </authorList>
    </citation>
    <scope>NUCLEOTIDE SEQUENCE [LARGE SCALE GENOMIC DNA]</scope>
    <source>
        <strain evidence="2">DMR45628</strain>
    </source>
</reference>
<feature type="compositionally biased region" description="Basic and acidic residues" evidence="1">
    <location>
        <begin position="18"/>
        <end position="29"/>
    </location>
</feature>
<sequence length="610" mass="68507">MDLKTPRSIKLRKSIGQRLHEQNEHKATPELKTPMTRSRRRSVAIQSEKKSMKRTSKRRLLSMCDDVFSIETLTESANLQKRLTIHDNKKLFQKCFVNLDPLTPNKLDLVKTITSPLVQIRNAIQTSALAINNQSADSISKPDEGDDIPADKPDKDINQNNTEQTLNRTFSYSDDESPTDKNNDTTFTKEDDLFDVSPPTLFNATAIPNIDDSKRSSISKRLSKSLKPVKSNKLLKSSAINKSSRLSTISSSRKPKLSGSRAIQLYEFLTEQPFGNKPQNNDSNDIVGSPPSSSSTPKPLKNHVISSVLKSTLKKNSVTFADLPSVSKNDTGTDIMNCSKILSKNDTRNGIINSSKLSRGTMPNFALIHKKQFDKMENISDYKQRKTERAKILLSGAKPLEKSLTISTPTNKGIKKELVNSFNRIDSKTDQSIPNAEDFSLLPNTPRPIDTKSKMVVPIKPVLRVDTENDNKNISHSNITVRQKTVRINVSPTKAFDSNKSSFTIRKTPFKENVHREIPPQIKKSVSKLNFAEDPKPNITGKIPAKERSVHTRFGFKAALKNKKEDVVKAVVNKSRIPTPKDNVNDTRAIIKGVRSNRRFDLLMKMRLNK</sequence>
<feature type="region of interest" description="Disordered" evidence="1">
    <location>
        <begin position="1"/>
        <end position="56"/>
    </location>
</feature>
<dbReference type="GO" id="GO:0005874">
    <property type="term" value="C:microtubule"/>
    <property type="evidence" value="ECO:0007669"/>
    <property type="project" value="InterPro"/>
</dbReference>
<dbReference type="InterPro" id="IPR026756">
    <property type="entry name" value="NuSAP"/>
</dbReference>
<comment type="caution">
    <text evidence="2">The sequence shown here is derived from an EMBL/GenBank/DDBJ whole genome shotgun (WGS) entry which is preliminary data.</text>
</comment>
<evidence type="ECO:0000313" key="2">
    <source>
        <dbReference type="EMBL" id="KAK9732360.1"/>
    </source>
</evidence>